<comment type="cofactor">
    <cofactor evidence="1">
        <name>FAD</name>
        <dbReference type="ChEBI" id="CHEBI:57692"/>
    </cofactor>
</comment>
<sequence length="572" mass="61391">MTEPVTPVPVTPGPVPSVAGVPVVEVPVVEVPVVEVPVVEVPVAVVGNGPVGQTAALLLARWGVPTLLLDGRPRREAAGSRSIVQQRDVLDVWEAAGVGRRIAAEGLTWTTARTFHRDRELFSLTFAEAGRSAFPPFVNISQSRTERLLDERIAAEPLIEARWDHLVTGLAQDPAGVTLTCLTAAGRVRVRAAYALVCAGAKAERLRGLLGLRFAGRSFDDRFLICDIRADLPGWARERRFYFDPPWNPGRQVLIHPCPGSTYRVDWQVPPGYDEDRELSSGARDARIRAVIGDRPYEVVWSSVYRFHSRVVDRMRTGRVLLAGDVAHLVAPFGARGLNSGVQDAENAAWKLAFTLNGWAGEELLDSYHTERHAAALENLDVTAATMRFLVPGTEAERRFRLAALEAAATDPAARAAVDSGRLAEPFWYVDSPLTTPDPSRPFAGRPPRGSVPPAAPGVIVPDAPIRVAGERVARLREVARDGFLLLAAGGVDGAAALDAARRATRAPVRLLRLGDVDAAGTLTRAMAARPGELWVVRPDAHVAAVLHRPSPPEVAAALCRALGSPAGPPAA</sequence>
<name>A0ABW7ZYI3_9ACTN</name>
<keyword evidence="3" id="KW-0274">FAD</keyword>
<evidence type="ECO:0000256" key="2">
    <source>
        <dbReference type="ARBA" id="ARBA00022630"/>
    </source>
</evidence>
<dbReference type="PANTHER" id="PTHR43004:SF19">
    <property type="entry name" value="BINDING MONOOXYGENASE, PUTATIVE (JCVI)-RELATED"/>
    <property type="match status" value="1"/>
</dbReference>
<protein>
    <submittedName>
        <fullName evidence="5">FAD-dependent monooxygenase</fullName>
    </submittedName>
</protein>
<dbReference type="EMBL" id="JBITMB010000002">
    <property type="protein sequence ID" value="MFI7439606.1"/>
    <property type="molecule type" value="Genomic_DNA"/>
</dbReference>
<dbReference type="PRINTS" id="PR00420">
    <property type="entry name" value="RNGMNOXGNASE"/>
</dbReference>
<keyword evidence="5" id="KW-0560">Oxidoreductase</keyword>
<evidence type="ECO:0000259" key="4">
    <source>
        <dbReference type="Pfam" id="PF01494"/>
    </source>
</evidence>
<dbReference type="NCBIfam" id="NF006002">
    <property type="entry name" value="PRK08132.1"/>
    <property type="match status" value="1"/>
</dbReference>
<evidence type="ECO:0000256" key="1">
    <source>
        <dbReference type="ARBA" id="ARBA00001974"/>
    </source>
</evidence>
<evidence type="ECO:0000256" key="3">
    <source>
        <dbReference type="ARBA" id="ARBA00022827"/>
    </source>
</evidence>
<dbReference type="RefSeq" id="WP_397019245.1">
    <property type="nucleotide sequence ID" value="NZ_JBITMB010000002.1"/>
</dbReference>
<dbReference type="Gene3D" id="3.40.30.120">
    <property type="match status" value="1"/>
</dbReference>
<dbReference type="Pfam" id="PF01494">
    <property type="entry name" value="FAD_binding_3"/>
    <property type="match status" value="1"/>
</dbReference>
<dbReference type="InterPro" id="IPR050641">
    <property type="entry name" value="RIFMO-like"/>
</dbReference>
<dbReference type="InterPro" id="IPR002938">
    <property type="entry name" value="FAD-bd"/>
</dbReference>
<feature type="domain" description="FAD-binding" evidence="4">
    <location>
        <begin position="40"/>
        <end position="381"/>
    </location>
</feature>
<gene>
    <name evidence="5" type="ORF">ACIBP5_06535</name>
</gene>
<keyword evidence="6" id="KW-1185">Reference proteome</keyword>
<keyword evidence="5" id="KW-0503">Monooxygenase</keyword>
<organism evidence="5 6">
    <name type="scientific">Nonomuraea indica</name>
    <dbReference type="NCBI Taxonomy" id="1581193"/>
    <lineage>
        <taxon>Bacteria</taxon>
        <taxon>Bacillati</taxon>
        <taxon>Actinomycetota</taxon>
        <taxon>Actinomycetes</taxon>
        <taxon>Streptosporangiales</taxon>
        <taxon>Streptosporangiaceae</taxon>
        <taxon>Nonomuraea</taxon>
    </lineage>
</organism>
<evidence type="ECO:0000313" key="5">
    <source>
        <dbReference type="EMBL" id="MFI7439606.1"/>
    </source>
</evidence>
<accession>A0ABW7ZYI3</accession>
<evidence type="ECO:0000313" key="6">
    <source>
        <dbReference type="Proteomes" id="UP001612928"/>
    </source>
</evidence>
<dbReference type="Gene3D" id="3.50.50.60">
    <property type="entry name" value="FAD/NAD(P)-binding domain"/>
    <property type="match status" value="1"/>
</dbReference>
<keyword evidence="2" id="KW-0285">Flavoprotein</keyword>
<dbReference type="PANTHER" id="PTHR43004">
    <property type="entry name" value="TRK SYSTEM POTASSIUM UPTAKE PROTEIN"/>
    <property type="match status" value="1"/>
</dbReference>
<dbReference type="GO" id="GO:0004497">
    <property type="term" value="F:monooxygenase activity"/>
    <property type="evidence" value="ECO:0007669"/>
    <property type="project" value="UniProtKB-KW"/>
</dbReference>
<comment type="caution">
    <text evidence="5">The sequence shown here is derived from an EMBL/GenBank/DDBJ whole genome shotgun (WGS) entry which is preliminary data.</text>
</comment>
<proteinExistence type="predicted"/>
<dbReference type="SUPFAM" id="SSF51905">
    <property type="entry name" value="FAD/NAD(P)-binding domain"/>
    <property type="match status" value="1"/>
</dbReference>
<dbReference type="Proteomes" id="UP001612928">
    <property type="component" value="Unassembled WGS sequence"/>
</dbReference>
<dbReference type="InterPro" id="IPR036188">
    <property type="entry name" value="FAD/NAD-bd_sf"/>
</dbReference>
<dbReference type="Gene3D" id="3.30.70.2450">
    <property type="match status" value="1"/>
</dbReference>
<reference evidence="5 6" key="1">
    <citation type="submission" date="2024-10" db="EMBL/GenBank/DDBJ databases">
        <title>The Natural Products Discovery Center: Release of the First 8490 Sequenced Strains for Exploring Actinobacteria Biosynthetic Diversity.</title>
        <authorList>
            <person name="Kalkreuter E."/>
            <person name="Kautsar S.A."/>
            <person name="Yang D."/>
            <person name="Bader C.D."/>
            <person name="Teijaro C.N."/>
            <person name="Fluegel L."/>
            <person name="Davis C.M."/>
            <person name="Simpson J.R."/>
            <person name="Lauterbach L."/>
            <person name="Steele A.D."/>
            <person name="Gui C."/>
            <person name="Meng S."/>
            <person name="Li G."/>
            <person name="Viehrig K."/>
            <person name="Ye F."/>
            <person name="Su P."/>
            <person name="Kiefer A.F."/>
            <person name="Nichols A."/>
            <person name="Cepeda A.J."/>
            <person name="Yan W."/>
            <person name="Fan B."/>
            <person name="Jiang Y."/>
            <person name="Adhikari A."/>
            <person name="Zheng C.-J."/>
            <person name="Schuster L."/>
            <person name="Cowan T.M."/>
            <person name="Smanski M.J."/>
            <person name="Chevrette M.G."/>
            <person name="De Carvalho L.P.S."/>
            <person name="Shen B."/>
        </authorList>
    </citation>
    <scope>NUCLEOTIDE SEQUENCE [LARGE SCALE GENOMIC DNA]</scope>
    <source>
        <strain evidence="5 6">NPDC049503</strain>
    </source>
</reference>